<gene>
    <name evidence="4" type="ORF">PsYK624_108660</name>
</gene>
<feature type="compositionally biased region" description="Basic and acidic residues" evidence="1">
    <location>
        <begin position="10"/>
        <end position="32"/>
    </location>
</feature>
<evidence type="ECO:0000313" key="4">
    <source>
        <dbReference type="EMBL" id="GJE94695.1"/>
    </source>
</evidence>
<feature type="transmembrane region" description="Helical" evidence="2">
    <location>
        <begin position="317"/>
        <end position="339"/>
    </location>
</feature>
<feature type="transmembrane region" description="Helical" evidence="2">
    <location>
        <begin position="351"/>
        <end position="371"/>
    </location>
</feature>
<feature type="region of interest" description="Disordered" evidence="1">
    <location>
        <begin position="1"/>
        <end position="32"/>
    </location>
</feature>
<dbReference type="EMBL" id="BPQB01000042">
    <property type="protein sequence ID" value="GJE94695.1"/>
    <property type="molecule type" value="Genomic_DNA"/>
</dbReference>
<organism evidence="4 5">
    <name type="scientific">Phanerochaete sordida</name>
    <dbReference type="NCBI Taxonomy" id="48140"/>
    <lineage>
        <taxon>Eukaryota</taxon>
        <taxon>Fungi</taxon>
        <taxon>Dikarya</taxon>
        <taxon>Basidiomycota</taxon>
        <taxon>Agaricomycotina</taxon>
        <taxon>Agaricomycetes</taxon>
        <taxon>Polyporales</taxon>
        <taxon>Phanerochaetaceae</taxon>
        <taxon>Phanerochaete</taxon>
    </lineage>
</organism>
<feature type="domain" description="DUF3533" evidence="3">
    <location>
        <begin position="53"/>
        <end position="419"/>
    </location>
</feature>
<keyword evidence="2" id="KW-0812">Transmembrane</keyword>
<evidence type="ECO:0000256" key="2">
    <source>
        <dbReference type="SAM" id="Phobius"/>
    </source>
</evidence>
<dbReference type="AlphaFoldDB" id="A0A9P3GJF0"/>
<protein>
    <submittedName>
        <fullName evidence="4">SNG1 family protein</fullName>
    </submittedName>
</protein>
<feature type="transmembrane region" description="Helical" evidence="2">
    <location>
        <begin position="48"/>
        <end position="70"/>
    </location>
</feature>
<feature type="transmembrane region" description="Helical" evidence="2">
    <location>
        <begin position="288"/>
        <end position="311"/>
    </location>
</feature>
<keyword evidence="2" id="KW-1133">Transmembrane helix</keyword>
<dbReference type="InterPro" id="IPR022703">
    <property type="entry name" value="DUF3533"/>
</dbReference>
<name>A0A9P3GJF0_9APHY</name>
<keyword evidence="5" id="KW-1185">Reference proteome</keyword>
<dbReference type="Pfam" id="PF12051">
    <property type="entry name" value="DUF3533"/>
    <property type="match status" value="1"/>
</dbReference>
<dbReference type="GO" id="GO:0016020">
    <property type="term" value="C:membrane"/>
    <property type="evidence" value="ECO:0007669"/>
    <property type="project" value="TreeGrafter"/>
</dbReference>
<evidence type="ECO:0000259" key="3">
    <source>
        <dbReference type="Pfam" id="PF12051"/>
    </source>
</evidence>
<dbReference type="Proteomes" id="UP000703269">
    <property type="component" value="Unassembled WGS sequence"/>
</dbReference>
<proteinExistence type="predicted"/>
<evidence type="ECO:0000256" key="1">
    <source>
        <dbReference type="SAM" id="MobiDB-lite"/>
    </source>
</evidence>
<feature type="transmembrane region" description="Helical" evidence="2">
    <location>
        <begin position="408"/>
        <end position="429"/>
    </location>
</feature>
<dbReference type="InterPro" id="IPR053001">
    <property type="entry name" value="MNNG_permease-like"/>
</dbReference>
<accession>A0A9P3GJF0</accession>
<dbReference type="PANTHER" id="PTHR34814">
    <property type="entry name" value="NITROSOGUANIDINE RESISTANCE PROTEIN SNG1"/>
    <property type="match status" value="1"/>
</dbReference>
<evidence type="ECO:0000313" key="5">
    <source>
        <dbReference type="Proteomes" id="UP000703269"/>
    </source>
</evidence>
<sequence>MQQAPSQTQVDERTVYDEKPAPRDEPFSHHIFEDDPKSKASLRIYFKILFMITVLITLTIWGILSIYWGANWRFLTGIHKMNGWIVDFDGGPIGATITQAFMNNTGSKEQIDWYTVPASMFPNGEADVADAIVNERAWAAVTIHSGASDRLNAALSARNGSGYDNQVASAYAVEARNENSYVFFVQPQIQTPLEQAVVAYPQVQAQRVGSGIGDLLTTAPNLVFAPVNYTIVNLRPFDIQVGTAIDFVGLIYMLILSFIAALGNFNARVLISGLERRLKLTRLIMLRIVVPVIIYFWLSLAYALLSIYFHVPFDRRFGHAGFVIFWMLSWCAMLSLGLAIEAMITILTLRFIPFFLVPWIITNVSVVFFPIEILPTIFRYGYAMPFYNVSRAVRTILFRTRDQVGLNFGVLIAWIVVSLVSIPLAQAYVRRKQVAEWRASQHTREDAHLGDSEASITTTQG</sequence>
<comment type="caution">
    <text evidence="4">The sequence shown here is derived from an EMBL/GenBank/DDBJ whole genome shotgun (WGS) entry which is preliminary data.</text>
</comment>
<feature type="transmembrane region" description="Helical" evidence="2">
    <location>
        <begin position="247"/>
        <end position="267"/>
    </location>
</feature>
<dbReference type="PANTHER" id="PTHR34814:SF1">
    <property type="entry name" value="NITROSOGUANIDINE RESISTANCE PROTEIN SNG1"/>
    <property type="match status" value="1"/>
</dbReference>
<keyword evidence="2" id="KW-0472">Membrane</keyword>
<reference evidence="4 5" key="1">
    <citation type="submission" date="2021-08" db="EMBL/GenBank/DDBJ databases">
        <title>Draft Genome Sequence of Phanerochaete sordida strain YK-624.</title>
        <authorList>
            <person name="Mori T."/>
            <person name="Dohra H."/>
            <person name="Suzuki T."/>
            <person name="Kawagishi H."/>
            <person name="Hirai H."/>
        </authorList>
    </citation>
    <scope>NUCLEOTIDE SEQUENCE [LARGE SCALE GENOMIC DNA]</scope>
    <source>
        <strain evidence="4 5">YK-624</strain>
    </source>
</reference>
<dbReference type="OrthoDB" id="2140105at2759"/>